<feature type="signal peptide" evidence="1">
    <location>
        <begin position="1"/>
        <end position="24"/>
    </location>
</feature>
<evidence type="ECO:0000256" key="1">
    <source>
        <dbReference type="SAM" id="SignalP"/>
    </source>
</evidence>
<proteinExistence type="predicted"/>
<feature type="chain" id="PRO_5022799931" evidence="1">
    <location>
        <begin position="25"/>
        <end position="277"/>
    </location>
</feature>
<gene>
    <name evidence="3" type="ORF">FIC87_14835</name>
</gene>
<evidence type="ECO:0000313" key="4">
    <source>
        <dbReference type="Proteomes" id="UP000312594"/>
    </source>
</evidence>
<comment type="caution">
    <text evidence="3">The sequence shown here is derived from an EMBL/GenBank/DDBJ whole genome shotgun (WGS) entry which is preliminary data.</text>
</comment>
<dbReference type="Proteomes" id="UP000312594">
    <property type="component" value="Unassembled WGS sequence"/>
</dbReference>
<reference evidence="3 4" key="1">
    <citation type="journal article" date="2005" name="Appl. Environ. Microbiol.">
        <title>Intestinal bacterial communities that produce active estrogen-like compounds enterodiol and enterolactone in humans.</title>
        <authorList>
            <person name="Clavel T."/>
            <person name="Henderson G."/>
            <person name="Alpert C.A."/>
            <person name="Philippe C."/>
            <person name="Rigottier-Gois L."/>
            <person name="Dore J."/>
            <person name="Blaut M."/>
        </authorList>
    </citation>
    <scope>NUCLEOTIDE SEQUENCE [LARGE SCALE GENOMIC DNA]</scope>
    <source>
        <strain evidence="3 4">SECO-MT75m2</strain>
    </source>
</reference>
<dbReference type="EMBL" id="VEVP01000075">
    <property type="protein sequence ID" value="TNU88186.1"/>
    <property type="molecule type" value="Genomic_DNA"/>
</dbReference>
<dbReference type="PANTHER" id="PTHR43308">
    <property type="entry name" value="OUTER MEMBRANE PROTEIN ALPHA-RELATED"/>
    <property type="match status" value="1"/>
</dbReference>
<dbReference type="Pfam" id="PF00395">
    <property type="entry name" value="SLH"/>
    <property type="match status" value="3"/>
</dbReference>
<organism evidence="3 4">
    <name type="scientific">Eggerthella lenta</name>
    <name type="common">Eubacterium lentum</name>
    <dbReference type="NCBI Taxonomy" id="84112"/>
    <lineage>
        <taxon>Bacteria</taxon>
        <taxon>Bacillati</taxon>
        <taxon>Actinomycetota</taxon>
        <taxon>Coriobacteriia</taxon>
        <taxon>Eggerthellales</taxon>
        <taxon>Eggerthellaceae</taxon>
        <taxon>Eggerthella</taxon>
    </lineage>
</organism>
<dbReference type="InterPro" id="IPR001119">
    <property type="entry name" value="SLH_dom"/>
</dbReference>
<feature type="domain" description="SLH" evidence="2">
    <location>
        <begin position="91"/>
        <end position="147"/>
    </location>
</feature>
<protein>
    <submittedName>
        <fullName evidence="3">S-layer homology domain-containing protein</fullName>
    </submittedName>
</protein>
<dbReference type="PANTHER" id="PTHR43308:SF5">
    <property type="entry name" value="S-LAYER PROTEIN _ PEPTIDOGLYCAN ENDO-BETA-N-ACETYLGLUCOSAMINIDASE"/>
    <property type="match status" value="1"/>
</dbReference>
<evidence type="ECO:0000313" key="3">
    <source>
        <dbReference type="EMBL" id="TNU88186.1"/>
    </source>
</evidence>
<sequence length="277" mass="30654">MKKLPTMIMGAAMLVTAAAPFAQAAPAPTSYPDVPTSYRFYQEIETLSELGVIGGYPDGQFKPFGTVTRAEAAIMIGREVIDEEDINDTHTKFKDVNPNSKAAAYIKAATDNNIIQGFDATHFKPDAKLTREQAAILIGRGYGLTDSDNVTFVDVAKDSKAYPYIGKLVHAKITQGFPGNRFKPQQNVSRGEFAAFLDRADNYGPDIPEFQDIDIDPFEYVTNGKFDVNKYKQAYIAKGGDWNKYLQELEYATGMKLSDFIQAVQEQLDDPADDSEE</sequence>
<feature type="domain" description="SLH" evidence="2">
    <location>
        <begin position="27"/>
        <end position="90"/>
    </location>
</feature>
<name>A0A5C5BPP5_EGGLN</name>
<feature type="domain" description="SLH" evidence="2">
    <location>
        <begin position="148"/>
        <end position="211"/>
    </location>
</feature>
<accession>A0A5C5BPP5</accession>
<keyword evidence="1" id="KW-0732">Signal</keyword>
<dbReference type="RefSeq" id="WP_021410588.1">
    <property type="nucleotide sequence ID" value="NZ_JADNKN010000027.1"/>
</dbReference>
<dbReference type="AlphaFoldDB" id="A0A5C5BPP5"/>
<evidence type="ECO:0000259" key="2">
    <source>
        <dbReference type="PROSITE" id="PS51272"/>
    </source>
</evidence>
<dbReference type="PROSITE" id="PS51272">
    <property type="entry name" value="SLH"/>
    <property type="match status" value="3"/>
</dbReference>
<dbReference type="InterPro" id="IPR051465">
    <property type="entry name" value="Cell_Envelope_Struct_Comp"/>
</dbReference>